<dbReference type="AlphaFoldDB" id="A0A2T0RXY4"/>
<reference evidence="1 2" key="1">
    <citation type="submission" date="2018-03" db="EMBL/GenBank/DDBJ databases">
        <title>Genomic Encyclopedia of Archaeal and Bacterial Type Strains, Phase II (KMG-II): from individual species to whole genera.</title>
        <authorList>
            <person name="Goeker M."/>
        </authorList>
    </citation>
    <scope>NUCLEOTIDE SEQUENCE [LARGE SCALE GENOMIC DNA]</scope>
    <source>
        <strain evidence="1 2">DSM 29328</strain>
    </source>
</reference>
<dbReference type="EMBL" id="PVTD01000001">
    <property type="protein sequence ID" value="PRY26031.1"/>
    <property type="molecule type" value="Genomic_DNA"/>
</dbReference>
<proteinExistence type="predicted"/>
<name>A0A2T0RXY4_9RHOB</name>
<dbReference type="OrthoDB" id="7350722at2"/>
<sequence>MTRLMMESPLSGLDLRIGEMRLEEVDLGAVHWLAPWPGESLAMGHALQAALAVHFPQPGEHIEQGHVRVLWAGREQAFLIGTAPPQELSQHGAVVDVTEGWAAMRLRGEAVAGALARLTPLDLRPDVFGVGQTARSLLGHITAQVTPIDGGFEIMVMRSFARSAAHEIEVAMRSVAARAEVAEGRGL</sequence>
<gene>
    <name evidence="1" type="ORF">CLV78_101124</name>
</gene>
<dbReference type="RefSeq" id="WP_158263387.1">
    <property type="nucleotide sequence ID" value="NZ_PVTD01000001.1"/>
</dbReference>
<keyword evidence="2" id="KW-1185">Reference proteome</keyword>
<comment type="caution">
    <text evidence="1">The sequence shown here is derived from an EMBL/GenBank/DDBJ whole genome shotgun (WGS) entry which is preliminary data.</text>
</comment>
<organism evidence="1 2">
    <name type="scientific">Aliiruegeria haliotis</name>
    <dbReference type="NCBI Taxonomy" id="1280846"/>
    <lineage>
        <taxon>Bacteria</taxon>
        <taxon>Pseudomonadati</taxon>
        <taxon>Pseudomonadota</taxon>
        <taxon>Alphaproteobacteria</taxon>
        <taxon>Rhodobacterales</taxon>
        <taxon>Roseobacteraceae</taxon>
        <taxon>Aliiruegeria</taxon>
    </lineage>
</organism>
<evidence type="ECO:0000313" key="2">
    <source>
        <dbReference type="Proteomes" id="UP000239480"/>
    </source>
</evidence>
<dbReference type="SUPFAM" id="SSF103025">
    <property type="entry name" value="Folate-binding domain"/>
    <property type="match status" value="1"/>
</dbReference>
<accession>A0A2T0RXY4</accession>
<dbReference type="InterPro" id="IPR027266">
    <property type="entry name" value="TrmE/GcvT-like"/>
</dbReference>
<evidence type="ECO:0000313" key="1">
    <source>
        <dbReference type="EMBL" id="PRY26031.1"/>
    </source>
</evidence>
<dbReference type="Proteomes" id="UP000239480">
    <property type="component" value="Unassembled WGS sequence"/>
</dbReference>
<protein>
    <submittedName>
        <fullName evidence="1">Sarcosine oxidase subunit gamma</fullName>
    </submittedName>
</protein>
<dbReference type="Gene3D" id="3.30.1360.120">
    <property type="entry name" value="Probable tRNA modification gtpase trme, domain 1"/>
    <property type="match status" value="1"/>
</dbReference>